<dbReference type="EMBL" id="KB518693">
    <property type="protein sequence ID" value="EMP38751.1"/>
    <property type="molecule type" value="Genomic_DNA"/>
</dbReference>
<organism evidence="1 2">
    <name type="scientific">Chelonia mydas</name>
    <name type="common">Green sea-turtle</name>
    <name type="synonym">Chelonia agassizi</name>
    <dbReference type="NCBI Taxonomy" id="8469"/>
    <lineage>
        <taxon>Eukaryota</taxon>
        <taxon>Metazoa</taxon>
        <taxon>Chordata</taxon>
        <taxon>Craniata</taxon>
        <taxon>Vertebrata</taxon>
        <taxon>Euteleostomi</taxon>
        <taxon>Archelosauria</taxon>
        <taxon>Testudinata</taxon>
        <taxon>Testudines</taxon>
        <taxon>Cryptodira</taxon>
        <taxon>Durocryptodira</taxon>
        <taxon>Americhelydia</taxon>
        <taxon>Chelonioidea</taxon>
        <taxon>Cheloniidae</taxon>
        <taxon>Chelonia</taxon>
    </lineage>
</organism>
<gene>
    <name evidence="1" type="ORF">UY3_04070</name>
</gene>
<evidence type="ECO:0000313" key="1">
    <source>
        <dbReference type="EMBL" id="EMP38751.1"/>
    </source>
</evidence>
<protein>
    <submittedName>
        <fullName evidence="1">Uncharacterized protein</fullName>
    </submittedName>
</protein>
<evidence type="ECO:0000313" key="2">
    <source>
        <dbReference type="Proteomes" id="UP000031443"/>
    </source>
</evidence>
<sequence>MGYYLDDFFLDQFVVVGTQSLPYPPPHKQNLQAELPITTAAAVRNICQSDPPTGERKTSMFSTLSKNTLMDDLNANRLMMPYVTGL</sequence>
<proteinExistence type="predicted"/>
<name>M7BLH6_CHEMY</name>
<dbReference type="AlphaFoldDB" id="M7BLH6"/>
<reference evidence="2" key="1">
    <citation type="journal article" date="2013" name="Nat. Genet.">
        <title>The draft genomes of soft-shell turtle and green sea turtle yield insights into the development and evolution of the turtle-specific body plan.</title>
        <authorList>
            <person name="Wang Z."/>
            <person name="Pascual-Anaya J."/>
            <person name="Zadissa A."/>
            <person name="Li W."/>
            <person name="Niimura Y."/>
            <person name="Huang Z."/>
            <person name="Li C."/>
            <person name="White S."/>
            <person name="Xiong Z."/>
            <person name="Fang D."/>
            <person name="Wang B."/>
            <person name="Ming Y."/>
            <person name="Chen Y."/>
            <person name="Zheng Y."/>
            <person name="Kuraku S."/>
            <person name="Pignatelli M."/>
            <person name="Herrero J."/>
            <person name="Beal K."/>
            <person name="Nozawa M."/>
            <person name="Li Q."/>
            <person name="Wang J."/>
            <person name="Zhang H."/>
            <person name="Yu L."/>
            <person name="Shigenobu S."/>
            <person name="Wang J."/>
            <person name="Liu J."/>
            <person name="Flicek P."/>
            <person name="Searle S."/>
            <person name="Wang J."/>
            <person name="Kuratani S."/>
            <person name="Yin Y."/>
            <person name="Aken B."/>
            <person name="Zhang G."/>
            <person name="Irie N."/>
        </authorList>
    </citation>
    <scope>NUCLEOTIDE SEQUENCE [LARGE SCALE GENOMIC DNA]</scope>
</reference>
<dbReference type="Proteomes" id="UP000031443">
    <property type="component" value="Unassembled WGS sequence"/>
</dbReference>
<keyword evidence="2" id="KW-1185">Reference proteome</keyword>
<accession>M7BLH6</accession>